<sequence>MNKIMLMSLLFGFFGNQTLYGQSCSADAGSDLTICDGDGSSSNYIYLDGSASTVLEGDITFEWTVLTVVGDGNWKQTLVITNSESDEVDPRFKYPYELAEDTDFLVALKIVDDSLTCESFDTIQVTIQSNMCPRADAGNDLILSNGCNFTLFLDGSDSEDSQDESISFHWSSLDGYDSNFTSADSSVAEFTFPSTEEDKMFSFKLTVTDAIQSVTDTVKINYLDNDAPVADAGNDISTCENEFQLSASKSYDVNWNELSYTWTSLDGLNISDASTSRATITSPIDLTESTSYRIKLEVNDGYCSDFDTLIVMISANICPIAIAGETVRIPKFESETVILNAGNSFDPEGEEISYEWTTPTGEIVSDSILTVVDTDPNSLYSKYVYYLKVMDNENAISEDSVSVIFSEFSAPKSPTIYAVASHARVLVSWDASSEASYDSLTGYSDFEGYKLYRSIDGGNTWGGDDDKLYDFNGEFVGWKPYAQFDYNTDEDLDHCIYSHTNDCEPEDTRQISISGLDPLAPRFTLGTDTGIEYSFVDSNVVDGVEYSYTVTAYDIGLSSFSVAFTEVDSSGIYEADTLWPLINPGQFLGPDTLSYYNVAGNWIRDAVNPNRGFVSLESSRGDSGHHNFITVIPGYTALDISFPDASDIEALFTSDSNNIGTGDRTYFIVDRTKIVRDELKYEIQAKQSGTAVDGMACEDPYVYGYIVSDTLGTPVSTVTYYETDLNFFEKDSISGLPGTLYENESYIVPQYDIISPVDKWTDQFKGIRFKIKNKIPLNISAVPPVSIDTLLWSWVSPDSSAMDSLNTLFRQLSILPELSYTNVSSYNRRLNFDYKIEFFNEPIGDTIEITNTHGIGNMYFPFRVTNMWTGKKVILGCNDYGYFDASPVDYDNGASDFIWTRKEEVFFRKDSLKIAGEWIEAYNYNLDLELFIDNRTKSRKAFDDSKDYEKGDTIYYHQMLFVASIPPIVGTAPLSYQLDMNDDGERNNPWRMVYPWTGGEELLIKPHKLFVDGDNWYSNMAKLGEEVGISDTLCLDSIKVVPNPYKASSMFNETPNSRKIRFTHLPTKCQISIYTISGEMVTTFQHEEEFDGNAWWNLRTGNNQDGPEIAPGLYIYVIEFPEEKEYCIDTYDSNKKNRQGSGKNDYYADDNHDDKRLIEKTKFHIGKFAVIR</sequence>
<dbReference type="AlphaFoldDB" id="S4W5H6"/>
<dbReference type="PANTHER" id="PTHR46182">
    <property type="entry name" value="FI19480P1"/>
    <property type="match status" value="1"/>
</dbReference>
<proteinExistence type="predicted"/>
<dbReference type="GO" id="GO:0031410">
    <property type="term" value="C:cytoplasmic vesicle"/>
    <property type="evidence" value="ECO:0007669"/>
    <property type="project" value="TreeGrafter"/>
</dbReference>
<organism evidence="1">
    <name type="scientific">uncultured bacterium FPPU_33B15</name>
    <dbReference type="NCBI Taxonomy" id="1343848"/>
    <lineage>
        <taxon>Bacteria</taxon>
        <taxon>environmental samples</taxon>
    </lineage>
</organism>
<dbReference type="InterPro" id="IPR013783">
    <property type="entry name" value="Ig-like_fold"/>
</dbReference>
<dbReference type="Pfam" id="PF22352">
    <property type="entry name" value="K319L-like_PKD"/>
    <property type="match status" value="1"/>
</dbReference>
<protein>
    <recommendedName>
        <fullName evidence="2">PKD domain-containing protein</fullName>
    </recommendedName>
</protein>
<dbReference type="PANTHER" id="PTHR46182:SF2">
    <property type="entry name" value="FI19480P1"/>
    <property type="match status" value="1"/>
</dbReference>
<evidence type="ECO:0000313" key="1">
    <source>
        <dbReference type="EMBL" id="AGO87921.1"/>
    </source>
</evidence>
<dbReference type="GO" id="GO:0016020">
    <property type="term" value="C:membrane"/>
    <property type="evidence" value="ECO:0007669"/>
    <property type="project" value="TreeGrafter"/>
</dbReference>
<dbReference type="EMBL" id="KF170419">
    <property type="protein sequence ID" value="AGO87921.1"/>
    <property type="molecule type" value="Genomic_DNA"/>
</dbReference>
<name>S4W5H6_9BACT</name>
<dbReference type="Gene3D" id="2.60.40.10">
    <property type="entry name" value="Immunoglobulins"/>
    <property type="match status" value="4"/>
</dbReference>
<dbReference type="InterPro" id="IPR029865">
    <property type="entry name" value="KIAA0319-like"/>
</dbReference>
<evidence type="ECO:0008006" key="2">
    <source>
        <dbReference type="Google" id="ProtNLM"/>
    </source>
</evidence>
<reference evidence="1" key="1">
    <citation type="journal article" date="2014" name="ISME J.">
        <title>Genomic properties of Marine Group A bacteria indicate a role in the marine sulfur cycle.</title>
        <authorList>
            <person name="Wright J.J."/>
            <person name="Mewis K."/>
            <person name="Hanson N.W."/>
            <person name="Konwar K.M."/>
            <person name="Maas K.R."/>
            <person name="Hallam S.J."/>
        </authorList>
    </citation>
    <scope>NUCLEOTIDE SEQUENCE</scope>
</reference>
<accession>S4W5H6</accession>